<keyword evidence="2" id="KW-1133">Transmembrane helix</keyword>
<feature type="transmembrane region" description="Helical" evidence="2">
    <location>
        <begin position="39"/>
        <end position="59"/>
    </location>
</feature>
<evidence type="ECO:0000256" key="2">
    <source>
        <dbReference type="SAM" id="Phobius"/>
    </source>
</evidence>
<name>A0A1X7S9P4_ZYMT9</name>
<dbReference type="AlphaFoldDB" id="A0A1X7S9P4"/>
<keyword evidence="2" id="KW-0812">Transmembrane</keyword>
<gene>
    <name evidence="3" type="ORF">ZT3D7_G11557</name>
</gene>
<reference evidence="3 4" key="1">
    <citation type="submission" date="2016-06" db="EMBL/GenBank/DDBJ databases">
        <authorList>
            <person name="Kjaerup R.B."/>
            <person name="Dalgaard T.S."/>
            <person name="Juul-Madsen H.R."/>
        </authorList>
    </citation>
    <scope>NUCLEOTIDE SEQUENCE [LARGE SCALE GENOMIC DNA]</scope>
</reference>
<proteinExistence type="predicted"/>
<feature type="region of interest" description="Disordered" evidence="1">
    <location>
        <begin position="255"/>
        <end position="290"/>
    </location>
</feature>
<keyword evidence="2" id="KW-0472">Membrane</keyword>
<feature type="compositionally biased region" description="Basic and acidic residues" evidence="1">
    <location>
        <begin position="270"/>
        <end position="284"/>
    </location>
</feature>
<protein>
    <submittedName>
        <fullName evidence="3">Uncharacterized protein</fullName>
    </submittedName>
</protein>
<evidence type="ECO:0000313" key="3">
    <source>
        <dbReference type="EMBL" id="SMQ56402.1"/>
    </source>
</evidence>
<dbReference type="Proteomes" id="UP000215127">
    <property type="component" value="Chromosome 16"/>
</dbReference>
<sequence>MQSLSIVQSVVQTFCLAHMPEPPVCPRPTPPPPSTRHGVLALSATLTVIALITMVIGMTDPVIRHGIDPDFPLHFLRHQLTLAASLMRLCIILKSIQITFERIGACSKHGLTRVATTSTHLFNSVIRLAISLPSTAKSVCKAAMLRIHGSLSSTSTHFINCVVRITAPAIALTSAGYNACKAAMLQANKSVASTSLRLVNFVVRIAASAIASTRTGYNACKAAIIRTYVVTTLIHFITYTMTLIAGAVQPTFKAPHPADSTRISTSPNRGMHEKDGDMHRHGEEDTCTGGDGEVAGSWVLLKDVKACS</sequence>
<keyword evidence="4" id="KW-1185">Reference proteome</keyword>
<organism evidence="3 4">
    <name type="scientific">Zymoseptoria tritici (strain ST99CH_3D7)</name>
    <dbReference type="NCBI Taxonomy" id="1276538"/>
    <lineage>
        <taxon>Eukaryota</taxon>
        <taxon>Fungi</taxon>
        <taxon>Dikarya</taxon>
        <taxon>Ascomycota</taxon>
        <taxon>Pezizomycotina</taxon>
        <taxon>Dothideomycetes</taxon>
        <taxon>Dothideomycetidae</taxon>
        <taxon>Mycosphaerellales</taxon>
        <taxon>Mycosphaerellaceae</taxon>
        <taxon>Zymoseptoria</taxon>
    </lineage>
</organism>
<evidence type="ECO:0000313" key="4">
    <source>
        <dbReference type="Proteomes" id="UP000215127"/>
    </source>
</evidence>
<accession>A0A1X7S9P4</accession>
<dbReference type="EMBL" id="LT853705">
    <property type="protein sequence ID" value="SMQ56402.1"/>
    <property type="molecule type" value="Genomic_DNA"/>
</dbReference>
<evidence type="ECO:0000256" key="1">
    <source>
        <dbReference type="SAM" id="MobiDB-lite"/>
    </source>
</evidence>